<dbReference type="PANTHER" id="PTHR42978:SF6">
    <property type="entry name" value="QUORUM-QUENCHING LACTONASE YTNP-RELATED"/>
    <property type="match status" value="1"/>
</dbReference>
<gene>
    <name evidence="6" type="ORF">C7402_10472</name>
</gene>
<reference evidence="6 7" key="1">
    <citation type="submission" date="2018-05" db="EMBL/GenBank/DDBJ databases">
        <title>Genomic Encyclopedia of Type Strains, Phase IV (KMG-V): Genome sequencing to study the core and pangenomes of soil and plant-associated prokaryotes.</title>
        <authorList>
            <person name="Whitman W."/>
        </authorList>
    </citation>
    <scope>NUCLEOTIDE SEQUENCE [LARGE SCALE GENOMIC DNA]</scope>
    <source>
        <strain evidence="6 7">SCZa-39</strain>
    </source>
</reference>
<dbReference type="EMBL" id="QEOB01000004">
    <property type="protein sequence ID" value="PVX84829.1"/>
    <property type="molecule type" value="Genomic_DNA"/>
</dbReference>
<keyword evidence="7" id="KW-1185">Reference proteome</keyword>
<evidence type="ECO:0000259" key="5">
    <source>
        <dbReference type="SMART" id="SM00849"/>
    </source>
</evidence>
<accession>A0ABX5KQ79</accession>
<dbReference type="PANTHER" id="PTHR42978">
    <property type="entry name" value="QUORUM-QUENCHING LACTONASE YTNP-RELATED-RELATED"/>
    <property type="match status" value="1"/>
</dbReference>
<comment type="similarity">
    <text evidence="1">Belongs to the metallo-beta-lactamase superfamily.</text>
</comment>
<dbReference type="SUPFAM" id="SSF56281">
    <property type="entry name" value="Metallo-hydrolase/oxidoreductase"/>
    <property type="match status" value="1"/>
</dbReference>
<keyword evidence="3" id="KW-0378">Hydrolase</keyword>
<dbReference type="Pfam" id="PF00753">
    <property type="entry name" value="Lactamase_B"/>
    <property type="match status" value="1"/>
</dbReference>
<dbReference type="Proteomes" id="UP000245712">
    <property type="component" value="Unassembled WGS sequence"/>
</dbReference>
<evidence type="ECO:0000256" key="4">
    <source>
        <dbReference type="ARBA" id="ARBA00022833"/>
    </source>
</evidence>
<organism evidence="6 7">
    <name type="scientific">Paraburkholderia unamae</name>
    <dbReference type="NCBI Taxonomy" id="219649"/>
    <lineage>
        <taxon>Bacteria</taxon>
        <taxon>Pseudomonadati</taxon>
        <taxon>Pseudomonadota</taxon>
        <taxon>Betaproteobacteria</taxon>
        <taxon>Burkholderiales</taxon>
        <taxon>Burkholderiaceae</taxon>
        <taxon>Paraburkholderia</taxon>
    </lineage>
</organism>
<evidence type="ECO:0000256" key="2">
    <source>
        <dbReference type="ARBA" id="ARBA00022723"/>
    </source>
</evidence>
<dbReference type="SMART" id="SM00849">
    <property type="entry name" value="Lactamase_B"/>
    <property type="match status" value="1"/>
</dbReference>
<dbReference type="InterPro" id="IPR036866">
    <property type="entry name" value="RibonucZ/Hydroxyglut_hydro"/>
</dbReference>
<keyword evidence="2" id="KW-0479">Metal-binding</keyword>
<evidence type="ECO:0000313" key="6">
    <source>
        <dbReference type="EMBL" id="PVX84829.1"/>
    </source>
</evidence>
<evidence type="ECO:0000256" key="1">
    <source>
        <dbReference type="ARBA" id="ARBA00007749"/>
    </source>
</evidence>
<keyword evidence="4" id="KW-0862">Zinc</keyword>
<dbReference type="InterPro" id="IPR051013">
    <property type="entry name" value="MBL_superfamily_lactonases"/>
</dbReference>
<sequence>MHTITLGTTTIDRVVEYETIFLNASWMYPNVEPDMLKRARAELGPTFIDESCENLAISFHSYLIRTRGKNILVDTCNGQHKPRGPRMAWQHMLDSPDYMRNLASFGLQPEDIDYVLCTHLHTDHVGWNTRLVDGRWVPTFPNAKYVMARQEFDHFNRLNAARPDYPVNHGAFEDSVLPVVEAGQALFVDMNHLVEGTLDDGVWIEPAPGHTVGHVTVHVKGGGVEAIMTGDMFHHPILFLEPGLETQHDYDVALNNQSRKKVLDRLADTGDLLLTAHFPSPTAGRICSCPTGFRFRFLEDK</sequence>
<dbReference type="InterPro" id="IPR001279">
    <property type="entry name" value="Metallo-B-lactamas"/>
</dbReference>
<dbReference type="RefSeq" id="WP_116610514.1">
    <property type="nucleotide sequence ID" value="NZ_CAJZAT010000204.1"/>
</dbReference>
<feature type="domain" description="Metallo-beta-lactamase" evidence="5">
    <location>
        <begin position="58"/>
        <end position="277"/>
    </location>
</feature>
<protein>
    <submittedName>
        <fullName evidence="6">Metallo-beta-lactamase superfamily protein</fullName>
    </submittedName>
</protein>
<dbReference type="Gene3D" id="3.60.15.10">
    <property type="entry name" value="Ribonuclease Z/Hydroxyacylglutathione hydrolase-like"/>
    <property type="match status" value="1"/>
</dbReference>
<evidence type="ECO:0000256" key="3">
    <source>
        <dbReference type="ARBA" id="ARBA00022801"/>
    </source>
</evidence>
<evidence type="ECO:0000313" key="7">
    <source>
        <dbReference type="Proteomes" id="UP000245712"/>
    </source>
</evidence>
<proteinExistence type="inferred from homology"/>
<comment type="caution">
    <text evidence="6">The sequence shown here is derived from an EMBL/GenBank/DDBJ whole genome shotgun (WGS) entry which is preliminary data.</text>
</comment>
<name>A0ABX5KQ79_9BURK</name>
<dbReference type="CDD" id="cd16277">
    <property type="entry name" value="metallo-hydrolase-like_MBL-fold"/>
    <property type="match status" value="1"/>
</dbReference>